<evidence type="ECO:0000256" key="10">
    <source>
        <dbReference type="ARBA" id="ARBA00034029"/>
    </source>
</evidence>
<dbReference type="Proteomes" id="UP000467700">
    <property type="component" value="Unassembled WGS sequence"/>
</dbReference>
<feature type="domain" description="Glucose-methanol-choline oxidoreductase N-terminal" evidence="15">
    <location>
        <begin position="159"/>
        <end position="182"/>
    </location>
</feature>
<organism evidence="17 18">
    <name type="scientific">Cyclocybe aegerita</name>
    <name type="common">Black poplar mushroom</name>
    <name type="synonym">Agrocybe aegerita</name>
    <dbReference type="NCBI Taxonomy" id="1973307"/>
    <lineage>
        <taxon>Eukaryota</taxon>
        <taxon>Fungi</taxon>
        <taxon>Dikarya</taxon>
        <taxon>Basidiomycota</taxon>
        <taxon>Agaricomycotina</taxon>
        <taxon>Agaricomycetes</taxon>
        <taxon>Agaricomycetidae</taxon>
        <taxon>Agaricales</taxon>
        <taxon>Agaricineae</taxon>
        <taxon>Bolbitiaceae</taxon>
        <taxon>Cyclocybe</taxon>
    </lineage>
</organism>
<evidence type="ECO:0000259" key="16">
    <source>
        <dbReference type="PROSITE" id="PS00624"/>
    </source>
</evidence>
<dbReference type="Gene3D" id="3.50.50.60">
    <property type="entry name" value="FAD/NAD(P)-binding domain"/>
    <property type="match status" value="1"/>
</dbReference>
<dbReference type="EC" id="1.1.99.29" evidence="5"/>
<evidence type="ECO:0000256" key="14">
    <source>
        <dbReference type="RuleBase" id="RU003968"/>
    </source>
</evidence>
<dbReference type="PIRSF" id="PIRSF000137">
    <property type="entry name" value="Alcohol_oxidase"/>
    <property type="match status" value="1"/>
</dbReference>
<dbReference type="OrthoDB" id="269227at2759"/>
<evidence type="ECO:0000256" key="3">
    <source>
        <dbReference type="ARBA" id="ARBA00010790"/>
    </source>
</evidence>
<comment type="subunit">
    <text evidence="4">Monomer.</text>
</comment>
<comment type="subcellular location">
    <subcellularLocation>
        <location evidence="2">Secreted</location>
    </subcellularLocation>
</comment>
<keyword evidence="6" id="KW-0964">Secreted</keyword>
<comment type="cofactor">
    <cofactor evidence="1 13">
        <name>FAD</name>
        <dbReference type="ChEBI" id="CHEBI:57692"/>
    </cofactor>
</comment>
<evidence type="ECO:0000256" key="12">
    <source>
        <dbReference type="ARBA" id="ARBA00034059"/>
    </source>
</evidence>
<evidence type="ECO:0000259" key="15">
    <source>
        <dbReference type="PROSITE" id="PS00623"/>
    </source>
</evidence>
<dbReference type="AlphaFoldDB" id="A0A8S0XRL4"/>
<evidence type="ECO:0000256" key="5">
    <source>
        <dbReference type="ARBA" id="ARBA00013177"/>
    </source>
</evidence>
<proteinExistence type="inferred from homology"/>
<reference evidence="17 18" key="1">
    <citation type="submission" date="2020-01" db="EMBL/GenBank/DDBJ databases">
        <authorList>
            <person name="Gupta K D."/>
        </authorList>
    </citation>
    <scope>NUCLEOTIDE SEQUENCE [LARGE SCALE GENOMIC DNA]</scope>
</reference>
<dbReference type="PANTHER" id="PTHR11552:SF78">
    <property type="entry name" value="GLUCOSE-METHANOL-CHOLINE OXIDOREDUCTASE N-TERMINAL DOMAIN-CONTAINING PROTEIN"/>
    <property type="match status" value="1"/>
</dbReference>
<evidence type="ECO:0000313" key="17">
    <source>
        <dbReference type="EMBL" id="CAA7269593.1"/>
    </source>
</evidence>
<feature type="binding site" evidence="13">
    <location>
        <position position="305"/>
    </location>
    <ligand>
        <name>FAD</name>
        <dbReference type="ChEBI" id="CHEBI:57692"/>
    </ligand>
</feature>
<dbReference type="SUPFAM" id="SSF54373">
    <property type="entry name" value="FAD-linked reductases, C-terminal domain"/>
    <property type="match status" value="1"/>
</dbReference>
<dbReference type="PROSITE" id="PS00624">
    <property type="entry name" value="GMC_OXRED_2"/>
    <property type="match status" value="1"/>
</dbReference>
<keyword evidence="13 14" id="KW-0274">FAD</keyword>
<keyword evidence="18" id="KW-1185">Reference proteome</keyword>
<dbReference type="InterPro" id="IPR012132">
    <property type="entry name" value="GMC_OxRdtase"/>
</dbReference>
<dbReference type="GO" id="GO:0050660">
    <property type="term" value="F:flavin adenine dinucleotide binding"/>
    <property type="evidence" value="ECO:0007669"/>
    <property type="project" value="InterPro"/>
</dbReference>
<dbReference type="Pfam" id="PF05199">
    <property type="entry name" value="GMC_oxred_C"/>
    <property type="match status" value="1"/>
</dbReference>
<dbReference type="Pfam" id="PF00732">
    <property type="entry name" value="GMC_oxred_N"/>
    <property type="match status" value="1"/>
</dbReference>
<evidence type="ECO:0000256" key="13">
    <source>
        <dbReference type="PIRSR" id="PIRSR000137-2"/>
    </source>
</evidence>
<evidence type="ECO:0000313" key="18">
    <source>
        <dbReference type="Proteomes" id="UP000467700"/>
    </source>
</evidence>
<dbReference type="PANTHER" id="PTHR11552">
    <property type="entry name" value="GLUCOSE-METHANOL-CHOLINE GMC OXIDOREDUCTASE"/>
    <property type="match status" value="1"/>
</dbReference>
<dbReference type="SUPFAM" id="SSF51905">
    <property type="entry name" value="FAD/NAD(P)-binding domain"/>
    <property type="match status" value="1"/>
</dbReference>
<comment type="catalytic activity">
    <reaction evidence="8">
        <text>pyranose + acceptor = pyranos-2-ulose + reduced acceptor.</text>
        <dbReference type="EC" id="1.1.99.29"/>
    </reaction>
</comment>
<name>A0A8S0XRL4_CYCAE</name>
<dbReference type="Gene3D" id="3.30.560.10">
    <property type="entry name" value="Glucose Oxidase, domain 3"/>
    <property type="match status" value="1"/>
</dbReference>
<comment type="catalytic activity">
    <reaction evidence="10">
        <text>pyranose + acceptor = pyranos-3-ulose + reduced acceptor.</text>
        <dbReference type="EC" id="1.1.99.29"/>
    </reaction>
</comment>
<evidence type="ECO:0000256" key="2">
    <source>
        <dbReference type="ARBA" id="ARBA00004613"/>
    </source>
</evidence>
<comment type="catalytic activity">
    <reaction evidence="11">
        <text>a pyranoside + acceptor = a pyranosid-3-ulose + reduced acceptor.</text>
        <dbReference type="EC" id="1.1.99.29"/>
    </reaction>
</comment>
<feature type="binding site" evidence="13">
    <location>
        <begin position="608"/>
        <end position="609"/>
    </location>
    <ligand>
        <name>FAD</name>
        <dbReference type="ChEBI" id="CHEBI:57692"/>
    </ligand>
</feature>
<evidence type="ECO:0000256" key="4">
    <source>
        <dbReference type="ARBA" id="ARBA00011245"/>
    </source>
</evidence>
<dbReference type="GO" id="GO:0005576">
    <property type="term" value="C:extracellular region"/>
    <property type="evidence" value="ECO:0007669"/>
    <property type="project" value="UniProtKB-SubCell"/>
</dbReference>
<evidence type="ECO:0000256" key="7">
    <source>
        <dbReference type="ARBA" id="ARBA00024699"/>
    </source>
</evidence>
<comment type="catalytic activity">
    <reaction evidence="9">
        <text>pyranose + acceptor = pyranos-2,3-diulose + reduced acceptor.</text>
        <dbReference type="EC" id="1.1.99.29"/>
    </reaction>
</comment>
<feature type="domain" description="Glucose-methanol-choline oxidoreductase N-terminal" evidence="16">
    <location>
        <begin position="348"/>
        <end position="362"/>
    </location>
</feature>
<evidence type="ECO:0000256" key="11">
    <source>
        <dbReference type="ARBA" id="ARBA00034050"/>
    </source>
</evidence>
<comment type="similarity">
    <text evidence="3 14">Belongs to the GMC oxidoreductase family.</text>
</comment>
<dbReference type="InterPro" id="IPR007867">
    <property type="entry name" value="GMC_OxRtase_C"/>
</dbReference>
<dbReference type="PROSITE" id="PS00623">
    <property type="entry name" value="GMC_OXRED_1"/>
    <property type="match status" value="1"/>
</dbReference>
<dbReference type="InterPro" id="IPR036188">
    <property type="entry name" value="FAD/NAD-bd_sf"/>
</dbReference>
<dbReference type="GO" id="GO:0033718">
    <property type="term" value="F:pyranose dehydrogenase (acceptor) activity"/>
    <property type="evidence" value="ECO:0007669"/>
    <property type="project" value="UniProtKB-EC"/>
</dbReference>
<dbReference type="InterPro" id="IPR000172">
    <property type="entry name" value="GMC_OxRdtase_N"/>
</dbReference>
<evidence type="ECO:0000256" key="6">
    <source>
        <dbReference type="ARBA" id="ARBA00022525"/>
    </source>
</evidence>
<gene>
    <name evidence="17" type="ORF">AAE3_LOCUS11864</name>
</gene>
<comment type="caution">
    <text evidence="17">The sequence shown here is derived from an EMBL/GenBank/DDBJ whole genome shotgun (WGS) entry which is preliminary data.</text>
</comment>
<evidence type="ECO:0000256" key="8">
    <source>
        <dbReference type="ARBA" id="ARBA00033986"/>
    </source>
</evidence>
<comment type="function">
    <text evidence="7">Catalyzes the single-oxidation or sequential double oxidation reaction of carbohydrates primarily at carbon-2 and/or carbon-3 with the concomitant reduction of the flavin. The enzyme exhibits a broad sugar substrate specificity, oxidizing different aldopyranoses to the corresponding C-1, C-2, C-3 or C-1,2, C-2,3 and C-3,4 (di)dehydro sugars with substrate-specific regioselectivity. Accepts only a narrow range of electron acceptors such as substituted benzoquinones and complexed metal ions and reacts extremely slowly with O(2) as acceptor. May play a role in the natural recycling of plant matter by oxidizing all major monosaccharides in lignocellulose and by reducing quinone compounds or reactive radical species generated during lignin depolymerization.</text>
</comment>
<dbReference type="EMBL" id="CACVBS010000079">
    <property type="protein sequence ID" value="CAA7269593.1"/>
    <property type="molecule type" value="Genomic_DNA"/>
</dbReference>
<comment type="catalytic activity">
    <reaction evidence="12">
        <text>a pyranoside + acceptor = a pyranosid-3,4-diulose + reduced acceptor.</text>
        <dbReference type="EC" id="1.1.99.29"/>
    </reaction>
</comment>
<keyword evidence="14" id="KW-0285">Flavoprotein</keyword>
<sequence>MGKITPSLSILAVGSGLRSEDSELALIVHRSTRAIDNARLLILWHRLFSRLASKLARSRLTDSSSFYQQPTMATEETTYDIIFAGSGAAACVTAGRLAAADPTLKILVLEAGAHTRDLDHHVRPGNYFSNLLVPRDVFSFHLGQGGKGTNGRTHIVPTGRALGGGSAVNFVMYVRPAASDYDDWENVHRNKGWGSKDLIPLLRKAETYQPDPSAPTHGFNGPLKISFAQDSHNVSDEALRVAQAYEKEYKAVDDFSNFSGDSINGWTRLPRWIDAKTGRRSDTAHYYIYNQDHNKNLEVQTRRKVARVIFEGNRAVGVEHVDDVVGRSKGVPESRISRASRLVVLSAGAFGSPAILERSGIGAASVLEKCGIKQLVDLPGVGDKYTDHNVVFVPYHASEDAETMDSLFRATPEEAKVHSKQWLEFGSGLLANNGINSGIKLRPTEEDLKSMSPEFDDRWATFFANTPDKPVMVLANLSGYFGANPAVPRGNHLTAGYYSCYPISTGHVHITSATDLYSHMDFKPGFLEHPADVAILRWTYKRSRELTRRMKYYRGEVEICHPQYPAGSLAACNRTDGPVDIDAPPLAYTKEDDDAIDEYHRQNIETTWHSIGTCAMKPREKGGVVDSRLNVYGVQNLKVADCSITPSNVSANTYSTAVAIGEKAAVIIAEDLGIKGVTAGPT</sequence>
<protein>
    <recommendedName>
        <fullName evidence="5">pyranose dehydrogenase (acceptor)</fullName>
        <ecNumber evidence="5">1.1.99.29</ecNumber>
    </recommendedName>
</protein>
<evidence type="ECO:0000256" key="9">
    <source>
        <dbReference type="ARBA" id="ARBA00034010"/>
    </source>
</evidence>
<evidence type="ECO:0000256" key="1">
    <source>
        <dbReference type="ARBA" id="ARBA00001974"/>
    </source>
</evidence>
<accession>A0A8S0XRL4</accession>